<reference evidence="2 3" key="1">
    <citation type="submission" date="2020-08" db="EMBL/GenBank/DDBJ databases">
        <title>Genomic Encyclopedia of Type Strains, Phase IV (KMG-V): Genome sequencing to study the core and pangenomes of soil and plant-associated prokaryotes.</title>
        <authorList>
            <person name="Whitman W."/>
        </authorList>
    </citation>
    <scope>NUCLEOTIDE SEQUENCE [LARGE SCALE GENOMIC DNA]</scope>
    <source>
        <strain evidence="2 3">SRMrh-85</strain>
    </source>
</reference>
<organism evidence="2 3">
    <name type="scientific">Paraburkholderia silvatlantica</name>
    <dbReference type="NCBI Taxonomy" id="321895"/>
    <lineage>
        <taxon>Bacteria</taxon>
        <taxon>Pseudomonadati</taxon>
        <taxon>Pseudomonadota</taxon>
        <taxon>Betaproteobacteria</taxon>
        <taxon>Burkholderiales</taxon>
        <taxon>Burkholderiaceae</taxon>
        <taxon>Paraburkholderia</taxon>
    </lineage>
</organism>
<dbReference type="RefSeq" id="WP_110387558.1">
    <property type="nucleotide sequence ID" value="NZ_JACHVZ010000023.1"/>
</dbReference>
<name>A0ABR6FX86_9BURK</name>
<dbReference type="InterPro" id="IPR026820">
    <property type="entry name" value="VioB/RebD_dom"/>
</dbReference>
<dbReference type="InterPro" id="IPR012347">
    <property type="entry name" value="Ferritin-like"/>
</dbReference>
<dbReference type="Gene3D" id="1.20.1260.10">
    <property type="match status" value="1"/>
</dbReference>
<evidence type="ECO:0000259" key="1">
    <source>
        <dbReference type="Pfam" id="PF12902"/>
    </source>
</evidence>
<dbReference type="EMBL" id="JACHVZ010000023">
    <property type="protein sequence ID" value="MBB2932052.1"/>
    <property type="molecule type" value="Genomic_DNA"/>
</dbReference>
<evidence type="ECO:0000313" key="3">
    <source>
        <dbReference type="Proteomes" id="UP000533533"/>
    </source>
</evidence>
<dbReference type="Proteomes" id="UP000533533">
    <property type="component" value="Unassembled WGS sequence"/>
</dbReference>
<protein>
    <recommendedName>
        <fullName evidence="1">Iminophenyl-pyruvate dimer synthase domain-containing protein</fullName>
    </recommendedName>
</protein>
<gene>
    <name evidence="2" type="ORF">FHX59_006526</name>
</gene>
<sequence>MTTHLFPRNLTAQAAHRVAGNPVTTRTESGVGNCFPGLEFDHRNLDTRFFPGLIFSFGDPAQMLPLLVTVDPSDPALSATKPDGVEALSADVIAALNDLRVGRWRVTSITQGDRTLSLVSIPTVNDPAQIWRLVRDLTPDKVTIVLTQDPIATSGAQAGTPLPPVTKSLTHYRRHYVDADTGVISAAYRPGELTQSLCSPWMHDFRDCACDYWASNHPDIALGGENFPLASNLAAADPDAATRPLDWLRADRASRVAASASARANDALRLRHYQINSAWRTLSFVLEGREIADLYVPDFEPSAVPFPTAEALADELERLCKLELVVMLEYFYAYYSLKQPTGGDASQIQDLTFVRHELLAVIVSEMRHLRWANQLLWTLSQRGMIAPRQPVLVPADLVPTVKGERPRSLRPLSAEALDDFVAVERPSGTLDGAYARVIATLSKGYPVTMLQLARQIVADGMEHFTRFSEISKILSAWPRDDANPAPWLRDISPATRDQASAALKTYDEILLNLSDAYQHGDMEDAANIVKARQAMMVLDAEAEKLAISGFGVPFF</sequence>
<evidence type="ECO:0000313" key="2">
    <source>
        <dbReference type="EMBL" id="MBB2932052.1"/>
    </source>
</evidence>
<keyword evidence="3" id="KW-1185">Reference proteome</keyword>
<dbReference type="Pfam" id="PF12902">
    <property type="entry name" value="Ferritin-like"/>
    <property type="match status" value="1"/>
</dbReference>
<comment type="caution">
    <text evidence="2">The sequence shown here is derived from an EMBL/GenBank/DDBJ whole genome shotgun (WGS) entry which is preliminary data.</text>
</comment>
<proteinExistence type="predicted"/>
<accession>A0ABR6FX86</accession>
<feature type="domain" description="Iminophenyl-pyruvate dimer synthase" evidence="1">
    <location>
        <begin position="320"/>
        <end position="429"/>
    </location>
</feature>